<feature type="compositionally biased region" description="Low complexity" evidence="1">
    <location>
        <begin position="19"/>
        <end position="31"/>
    </location>
</feature>
<gene>
    <name evidence="2" type="ORF">LHJ74_11160</name>
</gene>
<protein>
    <submittedName>
        <fullName evidence="2">Uncharacterized protein</fullName>
    </submittedName>
</protein>
<evidence type="ECO:0000313" key="2">
    <source>
        <dbReference type="EMBL" id="MCT2590462.1"/>
    </source>
</evidence>
<feature type="region of interest" description="Disordered" evidence="1">
    <location>
        <begin position="140"/>
        <end position="174"/>
    </location>
</feature>
<feature type="compositionally biased region" description="Pro residues" evidence="1">
    <location>
        <begin position="70"/>
        <end position="86"/>
    </location>
</feature>
<feature type="region of interest" description="Disordered" evidence="1">
    <location>
        <begin position="1"/>
        <end position="92"/>
    </location>
</feature>
<comment type="caution">
    <text evidence="2">The sequence shown here is derived from an EMBL/GenBank/DDBJ whole genome shotgun (WGS) entry which is preliminary data.</text>
</comment>
<feature type="compositionally biased region" description="Low complexity" evidence="1">
    <location>
        <begin position="42"/>
        <end position="69"/>
    </location>
</feature>
<feature type="compositionally biased region" description="Pro residues" evidence="1">
    <location>
        <begin position="1"/>
        <end position="18"/>
    </location>
</feature>
<name>A0ABT2JRE0_9ACTN</name>
<feature type="region of interest" description="Disordered" evidence="1">
    <location>
        <begin position="278"/>
        <end position="314"/>
    </location>
</feature>
<accession>A0ABT2JRE0</accession>
<evidence type="ECO:0000256" key="1">
    <source>
        <dbReference type="SAM" id="MobiDB-lite"/>
    </source>
</evidence>
<feature type="compositionally biased region" description="Pro residues" evidence="1">
    <location>
        <begin position="32"/>
        <end position="41"/>
    </location>
</feature>
<feature type="compositionally biased region" description="Basic and acidic residues" evidence="1">
    <location>
        <begin position="291"/>
        <end position="314"/>
    </location>
</feature>
<dbReference type="Proteomes" id="UP001156389">
    <property type="component" value="Unassembled WGS sequence"/>
</dbReference>
<dbReference type="EMBL" id="JAJAGO010000004">
    <property type="protein sequence ID" value="MCT2590462.1"/>
    <property type="molecule type" value="Genomic_DNA"/>
</dbReference>
<keyword evidence="3" id="KW-1185">Reference proteome</keyword>
<organism evidence="2 3">
    <name type="scientific">Streptomyces gossypii</name>
    <dbReference type="NCBI Taxonomy" id="2883101"/>
    <lineage>
        <taxon>Bacteria</taxon>
        <taxon>Bacillati</taxon>
        <taxon>Actinomycetota</taxon>
        <taxon>Actinomycetes</taxon>
        <taxon>Kitasatosporales</taxon>
        <taxon>Streptomycetaceae</taxon>
        <taxon>Streptomyces</taxon>
    </lineage>
</organism>
<evidence type="ECO:0000313" key="3">
    <source>
        <dbReference type="Proteomes" id="UP001156389"/>
    </source>
</evidence>
<sequence length="314" mass="32363">MSYQDPPPGPYGAGPPQPGQHGPTGPTGPYDATPPPHPPAANPHAQPGYGYPQQQAYGYPQQSPGYPQQPGQPSPPYGMPYPPQPAPGGGGNGRTIGIIVGALALAGAIIGGAVAFTGGGDEDGEVAAYKIVPPHSVLDGKYTKADTPGGGDGTVQDSDAKKLGVENGSSVSASYRATSEGDLRLAGVHGEIADPQESADAMFALVHKSQDDLGDSIENYEVETVSEREEYSPEGFDGSVLACETQRQSGEVYGRSLDVEFSTCVWADGSAVAVVSQSGAQSSSGTFGESMPKDELAEATVKVREETRKESKEK</sequence>
<proteinExistence type="predicted"/>
<reference evidence="2 3" key="1">
    <citation type="submission" date="2021-10" db="EMBL/GenBank/DDBJ databases">
        <title>Streptomyces gossypii sp. nov., isolated from soil collected from cotton field.</title>
        <authorList>
            <person name="Ge X."/>
            <person name="Chen X."/>
            <person name="Liu W."/>
        </authorList>
    </citation>
    <scope>NUCLEOTIDE SEQUENCE [LARGE SCALE GENOMIC DNA]</scope>
    <source>
        <strain evidence="2 3">N2-109</strain>
    </source>
</reference>
<dbReference type="RefSeq" id="WP_260217756.1">
    <property type="nucleotide sequence ID" value="NZ_JAJAGO010000004.1"/>
</dbReference>